<reference evidence="6" key="1">
    <citation type="journal article" date="2020" name="mSystems">
        <title>Genome- and Community-Level Interaction Insights into Carbon Utilization and Element Cycling Functions of Hydrothermarchaeota in Hydrothermal Sediment.</title>
        <authorList>
            <person name="Zhou Z."/>
            <person name="Liu Y."/>
            <person name="Xu W."/>
            <person name="Pan J."/>
            <person name="Luo Z.H."/>
            <person name="Li M."/>
        </authorList>
    </citation>
    <scope>NUCLEOTIDE SEQUENCE [LARGE SCALE GENOMIC DNA]</scope>
    <source>
        <strain evidence="6">SpSt-1074</strain>
    </source>
</reference>
<dbReference type="GO" id="GO:0005524">
    <property type="term" value="F:ATP binding"/>
    <property type="evidence" value="ECO:0007669"/>
    <property type="project" value="UniProtKB-KW"/>
</dbReference>
<feature type="domain" description="Helicase HerA central" evidence="5">
    <location>
        <begin position="127"/>
        <end position="325"/>
    </location>
</feature>
<dbReference type="GO" id="GO:0043139">
    <property type="term" value="F:5'-3' DNA helicase activity"/>
    <property type="evidence" value="ECO:0007669"/>
    <property type="project" value="UniProtKB-EC"/>
</dbReference>
<dbReference type="Gene3D" id="3.40.50.300">
    <property type="entry name" value="P-loop containing nucleotide triphosphate hydrolases"/>
    <property type="match status" value="2"/>
</dbReference>
<dbReference type="GO" id="GO:0043138">
    <property type="term" value="F:3'-5' DNA helicase activity"/>
    <property type="evidence" value="ECO:0007669"/>
    <property type="project" value="UniProtKB-EC"/>
</dbReference>
<gene>
    <name evidence="6" type="ORF">ENM31_00720</name>
</gene>
<evidence type="ECO:0000313" key="6">
    <source>
        <dbReference type="EMBL" id="HHM43806.1"/>
    </source>
</evidence>
<accession>A0A7J3VT61</accession>
<evidence type="ECO:0000256" key="3">
    <source>
        <dbReference type="ARBA" id="ARBA00048954"/>
    </source>
</evidence>
<dbReference type="PANTHER" id="PTHR42957">
    <property type="entry name" value="HELICASE MJ1565-RELATED"/>
    <property type="match status" value="1"/>
</dbReference>
<keyword evidence="6" id="KW-0547">Nucleotide-binding</keyword>
<sequence>MSSVGILVGRSMPDRVVFLSNRPVKVGEFVMVDAAEGRVLYMVERSETESKLLSTVRDFITAEEAQRASKHNPRDRSYTCLARALGMFRDGWMPATPSIPPEPGSYVYEVDDKLLRAVYRMEGEEWVEVGRLLRRPSVGVAVNLNKVASRHLAILATTGKGKSNLIALIAKRTAEKNGTMVIFDYHAEYSQMKSRKTHYVAPRINPRNLDSEELADLLDVRSSAEKQRSILSNVFRDSQKRENFWEDLRERLSDIVNNEESDSSKAQAASRLLEIIERALSIKGRIFDEKSRTVLESLKKNRINVVDLSEFTEKQAQILLRHFLLEILNDRKNAVLGYDATFTSPVLVAVEEAHVFIPADKGGSECADVVSRVAREGRKFGVGLIIVSQRPNRLDPDVVSQMGSFAISGITHPEDQAFITKSTDFVSEELGVNLPCLNTGEMIFAGQWVKTTTLVLVDKVEEKLIGRDLDAVKQWLEDREATLSSPEDLIRP</sequence>
<comment type="catalytic activity">
    <reaction evidence="2">
        <text>Couples ATP hydrolysis with the unwinding of duplex DNA by translocating in the 3'-5' direction.</text>
        <dbReference type="EC" id="5.6.2.4"/>
    </reaction>
</comment>
<dbReference type="InterPro" id="IPR027417">
    <property type="entry name" value="P-loop_NTPase"/>
</dbReference>
<dbReference type="InterPro" id="IPR008571">
    <property type="entry name" value="HerA-like"/>
</dbReference>
<comment type="caution">
    <text evidence="6">The sequence shown here is derived from an EMBL/GenBank/DDBJ whole genome shotgun (WGS) entry which is preliminary data.</text>
</comment>
<dbReference type="Pfam" id="PF01935">
    <property type="entry name" value="DUF87"/>
    <property type="match status" value="1"/>
</dbReference>
<proteinExistence type="inferred from homology"/>
<evidence type="ECO:0000256" key="2">
    <source>
        <dbReference type="ARBA" id="ARBA00034617"/>
    </source>
</evidence>
<comment type="catalytic activity">
    <reaction evidence="3">
        <text>ATP + H2O = ADP + phosphate + H(+)</text>
        <dbReference type="Rhea" id="RHEA:13065"/>
        <dbReference type="ChEBI" id="CHEBI:15377"/>
        <dbReference type="ChEBI" id="CHEBI:15378"/>
        <dbReference type="ChEBI" id="CHEBI:30616"/>
        <dbReference type="ChEBI" id="CHEBI:43474"/>
        <dbReference type="ChEBI" id="CHEBI:456216"/>
        <dbReference type="EC" id="5.6.2.3"/>
    </reaction>
</comment>
<comment type="catalytic activity">
    <reaction evidence="4">
        <text>ATP + H2O = ADP + phosphate + H(+)</text>
        <dbReference type="Rhea" id="RHEA:13065"/>
        <dbReference type="ChEBI" id="CHEBI:15377"/>
        <dbReference type="ChEBI" id="CHEBI:15378"/>
        <dbReference type="ChEBI" id="CHEBI:30616"/>
        <dbReference type="ChEBI" id="CHEBI:43474"/>
        <dbReference type="ChEBI" id="CHEBI:456216"/>
        <dbReference type="EC" id="5.6.2.4"/>
    </reaction>
</comment>
<evidence type="ECO:0000256" key="4">
    <source>
        <dbReference type="ARBA" id="ARBA00048988"/>
    </source>
</evidence>
<evidence type="ECO:0000259" key="5">
    <source>
        <dbReference type="Pfam" id="PF01935"/>
    </source>
</evidence>
<name>A0A7J3VT61_CALS0</name>
<dbReference type="AlphaFoldDB" id="A0A7J3VT61"/>
<dbReference type="PANTHER" id="PTHR42957:SF1">
    <property type="entry name" value="HELICASE MJ1565-RELATED"/>
    <property type="match status" value="1"/>
</dbReference>
<comment type="similarity">
    <text evidence="1">Belongs to the HerA family.</text>
</comment>
<organism evidence="6">
    <name type="scientific">Caldiarchaeum subterraneum</name>
    <dbReference type="NCBI Taxonomy" id="311458"/>
    <lineage>
        <taxon>Archaea</taxon>
        <taxon>Nitrososphaerota</taxon>
        <taxon>Candidatus Caldarchaeales</taxon>
        <taxon>Candidatus Caldarchaeaceae</taxon>
        <taxon>Candidatus Caldarchaeum</taxon>
    </lineage>
</organism>
<keyword evidence="6" id="KW-0067">ATP-binding</keyword>
<protein>
    <submittedName>
        <fullName evidence="6">ATP-binding protein</fullName>
    </submittedName>
</protein>
<dbReference type="InterPro" id="IPR002789">
    <property type="entry name" value="HerA_central"/>
</dbReference>
<evidence type="ECO:0000256" key="1">
    <source>
        <dbReference type="ARBA" id="ARBA00007816"/>
    </source>
</evidence>
<dbReference type="SUPFAM" id="SSF52540">
    <property type="entry name" value="P-loop containing nucleoside triphosphate hydrolases"/>
    <property type="match status" value="1"/>
</dbReference>
<dbReference type="EMBL" id="DRXH01000028">
    <property type="protein sequence ID" value="HHM43806.1"/>
    <property type="molecule type" value="Genomic_DNA"/>
</dbReference>